<dbReference type="GO" id="GO:0044547">
    <property type="term" value="F:DNA topoisomerase binding"/>
    <property type="evidence" value="ECO:0007669"/>
    <property type="project" value="TreeGrafter"/>
</dbReference>
<dbReference type="OrthoDB" id="616263at2759"/>
<dbReference type="GO" id="GO:0006303">
    <property type="term" value="P:double-strand break repair via nonhomologous end joining"/>
    <property type="evidence" value="ECO:0007669"/>
    <property type="project" value="TreeGrafter"/>
</dbReference>
<dbReference type="Gene3D" id="1.10.10.1450">
    <property type="match status" value="1"/>
</dbReference>
<dbReference type="InterPro" id="IPR041426">
    <property type="entry name" value="Mos1_HTH"/>
</dbReference>
<dbReference type="GO" id="GO:0000729">
    <property type="term" value="P:DNA double-strand break processing"/>
    <property type="evidence" value="ECO:0007669"/>
    <property type="project" value="TreeGrafter"/>
</dbReference>
<name>E3NHU9_CAERE</name>
<dbReference type="GO" id="GO:0035861">
    <property type="term" value="C:site of double-strand break"/>
    <property type="evidence" value="ECO:0007669"/>
    <property type="project" value="TreeGrafter"/>
</dbReference>
<dbReference type="GO" id="GO:0031297">
    <property type="term" value="P:replication fork processing"/>
    <property type="evidence" value="ECO:0007669"/>
    <property type="project" value="TreeGrafter"/>
</dbReference>
<accession>E3NHU9</accession>
<dbReference type="GO" id="GO:0042800">
    <property type="term" value="F:histone H3K4 methyltransferase activity"/>
    <property type="evidence" value="ECO:0007669"/>
    <property type="project" value="TreeGrafter"/>
</dbReference>
<organism evidence="3">
    <name type="scientific">Caenorhabditis remanei</name>
    <name type="common">Caenorhabditis vulgaris</name>
    <dbReference type="NCBI Taxonomy" id="31234"/>
    <lineage>
        <taxon>Eukaryota</taxon>
        <taxon>Metazoa</taxon>
        <taxon>Ecdysozoa</taxon>
        <taxon>Nematoda</taxon>
        <taxon>Chromadorea</taxon>
        <taxon>Rhabditida</taxon>
        <taxon>Rhabditina</taxon>
        <taxon>Rhabditomorpha</taxon>
        <taxon>Rhabditoidea</taxon>
        <taxon>Rhabditidae</taxon>
        <taxon>Peloderinae</taxon>
        <taxon>Caenorhabditis</taxon>
    </lineage>
</organism>
<evidence type="ECO:0000313" key="3">
    <source>
        <dbReference type="Proteomes" id="UP000008281"/>
    </source>
</evidence>
<dbReference type="HOGENOM" id="CLU_2778295_0_0_1"/>
<evidence type="ECO:0000259" key="1">
    <source>
        <dbReference type="Pfam" id="PF17906"/>
    </source>
</evidence>
<dbReference type="GO" id="GO:0005634">
    <property type="term" value="C:nucleus"/>
    <property type="evidence" value="ECO:0007669"/>
    <property type="project" value="TreeGrafter"/>
</dbReference>
<proteinExistence type="predicted"/>
<reference evidence="2" key="1">
    <citation type="submission" date="2007-07" db="EMBL/GenBank/DDBJ databases">
        <title>PCAP assembly of the Caenorhabditis remanei genome.</title>
        <authorList>
            <consortium name="The Caenorhabditis remanei Sequencing Consortium"/>
            <person name="Wilson R.K."/>
        </authorList>
    </citation>
    <scope>NUCLEOTIDE SEQUENCE [LARGE SCALE GENOMIC DNA]</scope>
    <source>
        <strain evidence="2">PB4641</strain>
    </source>
</reference>
<dbReference type="PANTHER" id="PTHR46060:SF2">
    <property type="entry name" value="HISTONE-LYSINE N-METHYLTRANSFERASE SETMAR"/>
    <property type="match status" value="1"/>
</dbReference>
<dbReference type="GO" id="GO:0044774">
    <property type="term" value="P:mitotic DNA integrity checkpoint signaling"/>
    <property type="evidence" value="ECO:0007669"/>
    <property type="project" value="TreeGrafter"/>
</dbReference>
<dbReference type="GO" id="GO:0015074">
    <property type="term" value="P:DNA integration"/>
    <property type="evidence" value="ECO:0007669"/>
    <property type="project" value="TreeGrafter"/>
</dbReference>
<gene>
    <name evidence="2" type="ORF">CRE_29216</name>
</gene>
<dbReference type="STRING" id="31234.E3NHU9"/>
<sequence length="69" mass="7850">MAEVLANDRHALKGCFLLGYLQGLTAKEAHRNISETLGEDIISYRTVANWFKNFKEEDYNLEDKSRSGA</sequence>
<dbReference type="Proteomes" id="UP000008281">
    <property type="component" value="Unassembled WGS sequence"/>
</dbReference>
<dbReference type="GO" id="GO:0046975">
    <property type="term" value="F:histone H3K36 methyltransferase activity"/>
    <property type="evidence" value="ECO:0007669"/>
    <property type="project" value="TreeGrafter"/>
</dbReference>
<dbReference type="PANTHER" id="PTHR46060">
    <property type="entry name" value="MARINER MOS1 TRANSPOSASE-LIKE PROTEIN"/>
    <property type="match status" value="1"/>
</dbReference>
<keyword evidence="3" id="KW-1185">Reference proteome</keyword>
<evidence type="ECO:0000313" key="2">
    <source>
        <dbReference type="EMBL" id="EFO98412.1"/>
    </source>
</evidence>
<dbReference type="EMBL" id="DS268686">
    <property type="protein sequence ID" value="EFO98412.1"/>
    <property type="molecule type" value="Genomic_DNA"/>
</dbReference>
<dbReference type="GO" id="GO:0000014">
    <property type="term" value="F:single-stranded DNA endodeoxyribonuclease activity"/>
    <property type="evidence" value="ECO:0007669"/>
    <property type="project" value="TreeGrafter"/>
</dbReference>
<dbReference type="InParanoid" id="E3NHU9"/>
<protein>
    <recommendedName>
        <fullName evidence="1">Mos1 transposase HTH domain-containing protein</fullName>
    </recommendedName>
</protein>
<feature type="domain" description="Mos1 transposase HTH" evidence="1">
    <location>
        <begin position="9"/>
        <end position="58"/>
    </location>
</feature>
<dbReference type="GO" id="GO:0003690">
    <property type="term" value="F:double-stranded DNA binding"/>
    <property type="evidence" value="ECO:0007669"/>
    <property type="project" value="TreeGrafter"/>
</dbReference>
<dbReference type="InterPro" id="IPR052709">
    <property type="entry name" value="Transposase-MT_Hybrid"/>
</dbReference>
<dbReference type="OMA" id="YRTVANW"/>
<dbReference type="GO" id="GO:0003697">
    <property type="term" value="F:single-stranded DNA binding"/>
    <property type="evidence" value="ECO:0007669"/>
    <property type="project" value="TreeGrafter"/>
</dbReference>
<dbReference type="AlphaFoldDB" id="E3NHU9"/>
<dbReference type="GO" id="GO:0000793">
    <property type="term" value="C:condensed chromosome"/>
    <property type="evidence" value="ECO:0007669"/>
    <property type="project" value="TreeGrafter"/>
</dbReference>
<dbReference type="Pfam" id="PF17906">
    <property type="entry name" value="HTH_48"/>
    <property type="match status" value="1"/>
</dbReference>